<evidence type="ECO:0000313" key="1">
    <source>
        <dbReference type="EMBL" id="EEV18958.1"/>
    </source>
</evidence>
<evidence type="ECO:0000313" key="2">
    <source>
        <dbReference type="Proteomes" id="UP000005709"/>
    </source>
</evidence>
<name>C8PE85_9BACT</name>
<organism evidence="1 2">
    <name type="scientific">Campylobacter gracilis RM3268</name>
    <dbReference type="NCBI Taxonomy" id="553220"/>
    <lineage>
        <taxon>Bacteria</taxon>
        <taxon>Pseudomonadati</taxon>
        <taxon>Campylobacterota</taxon>
        <taxon>Epsilonproteobacteria</taxon>
        <taxon>Campylobacterales</taxon>
        <taxon>Campylobacteraceae</taxon>
        <taxon>Campylobacter</taxon>
    </lineage>
</organism>
<protein>
    <submittedName>
        <fullName evidence="1">Uncharacterized protein</fullName>
    </submittedName>
</protein>
<dbReference type="Proteomes" id="UP000005709">
    <property type="component" value="Unassembled WGS sequence"/>
</dbReference>
<comment type="caution">
    <text evidence="1">The sequence shown here is derived from an EMBL/GenBank/DDBJ whole genome shotgun (WGS) entry which is preliminary data.</text>
</comment>
<reference evidence="1 2" key="1">
    <citation type="submission" date="2009-07" db="EMBL/GenBank/DDBJ databases">
        <authorList>
            <person name="Madupu R."/>
            <person name="Sebastian Y."/>
            <person name="Durkin A.S."/>
            <person name="Torralba M."/>
            <person name="Methe B."/>
            <person name="Sutton G.G."/>
            <person name="Strausberg R.L."/>
            <person name="Nelson K.E."/>
        </authorList>
    </citation>
    <scope>NUCLEOTIDE SEQUENCE [LARGE SCALE GENOMIC DNA]</scope>
    <source>
        <strain evidence="1 2">RM3268</strain>
    </source>
</reference>
<keyword evidence="2" id="KW-1185">Reference proteome</keyword>
<dbReference type="AlphaFoldDB" id="C8PE85"/>
<dbReference type="EMBL" id="ACYG01000005">
    <property type="protein sequence ID" value="EEV18958.1"/>
    <property type="molecule type" value="Genomic_DNA"/>
</dbReference>
<sequence length="63" mass="7143">MKFHIAKSRAYFLAAKFCPFIPRATISPSSARLSWISRLVLILRVKIPLAASVRPSCRGHFTR</sequence>
<gene>
    <name evidence="1" type="ORF">CAMGR0001_2435</name>
</gene>
<proteinExistence type="predicted"/>
<accession>C8PE85</accession>